<name>A0AA38RQ67_9PEZI</name>
<feature type="compositionally biased region" description="Polar residues" evidence="1">
    <location>
        <begin position="176"/>
        <end position="187"/>
    </location>
</feature>
<dbReference type="Proteomes" id="UP001174691">
    <property type="component" value="Unassembled WGS sequence"/>
</dbReference>
<organism evidence="2 3">
    <name type="scientific">Coniochaeta hoffmannii</name>
    <dbReference type="NCBI Taxonomy" id="91930"/>
    <lineage>
        <taxon>Eukaryota</taxon>
        <taxon>Fungi</taxon>
        <taxon>Dikarya</taxon>
        <taxon>Ascomycota</taxon>
        <taxon>Pezizomycotina</taxon>
        <taxon>Sordariomycetes</taxon>
        <taxon>Sordariomycetidae</taxon>
        <taxon>Coniochaetales</taxon>
        <taxon>Coniochaetaceae</taxon>
        <taxon>Coniochaeta</taxon>
    </lineage>
</organism>
<feature type="region of interest" description="Disordered" evidence="1">
    <location>
        <begin position="1"/>
        <end position="57"/>
    </location>
</feature>
<reference evidence="2" key="1">
    <citation type="submission" date="2022-07" db="EMBL/GenBank/DDBJ databases">
        <title>Fungi with potential for degradation of polypropylene.</title>
        <authorList>
            <person name="Gostincar C."/>
        </authorList>
    </citation>
    <scope>NUCLEOTIDE SEQUENCE</scope>
    <source>
        <strain evidence="2">EXF-13287</strain>
    </source>
</reference>
<comment type="caution">
    <text evidence="2">The sequence shown here is derived from an EMBL/GenBank/DDBJ whole genome shotgun (WGS) entry which is preliminary data.</text>
</comment>
<sequence length="187" mass="20505">MPGRTTAGYTATNANGAVPAPTMALVPNTATENTASVATSRARKRKAPFDKDAADNRQEKKREIISCKACIKAKKPCDNKGRLLPNCSRCSLCEWDTPHPTGKDFHDAQASDRCQWSLTFMSEDCILPETRQRFQNLCDEKYAGNITQVQFNELLDQLIWDQAEGPVNNDFGGPSAQAQLPSPTLSG</sequence>
<feature type="region of interest" description="Disordered" evidence="1">
    <location>
        <begin position="166"/>
        <end position="187"/>
    </location>
</feature>
<accession>A0AA38RQ67</accession>
<protein>
    <submittedName>
        <fullName evidence="2">Uncharacterized protein</fullName>
    </submittedName>
</protein>
<feature type="compositionally biased region" description="Low complexity" evidence="1">
    <location>
        <begin position="1"/>
        <end position="17"/>
    </location>
</feature>
<proteinExistence type="predicted"/>
<keyword evidence="3" id="KW-1185">Reference proteome</keyword>
<feature type="compositionally biased region" description="Basic and acidic residues" evidence="1">
    <location>
        <begin position="47"/>
        <end position="57"/>
    </location>
</feature>
<evidence type="ECO:0000313" key="2">
    <source>
        <dbReference type="EMBL" id="KAJ9143283.1"/>
    </source>
</evidence>
<evidence type="ECO:0000313" key="3">
    <source>
        <dbReference type="Proteomes" id="UP001174691"/>
    </source>
</evidence>
<dbReference type="EMBL" id="JANBVN010000112">
    <property type="protein sequence ID" value="KAJ9143283.1"/>
    <property type="molecule type" value="Genomic_DNA"/>
</dbReference>
<gene>
    <name evidence="2" type="ORF">NKR19_g6882</name>
</gene>
<feature type="compositionally biased region" description="Polar residues" evidence="1">
    <location>
        <begin position="28"/>
        <end position="39"/>
    </location>
</feature>
<dbReference type="AlphaFoldDB" id="A0AA38RQ67"/>
<evidence type="ECO:0000256" key="1">
    <source>
        <dbReference type="SAM" id="MobiDB-lite"/>
    </source>
</evidence>